<dbReference type="Pfam" id="PF22725">
    <property type="entry name" value="GFO_IDH_MocA_C3"/>
    <property type="match status" value="1"/>
</dbReference>
<feature type="domain" description="Gfo/Idh/MocA-like oxidoreductase N-terminal" evidence="1">
    <location>
        <begin position="12"/>
        <end position="131"/>
    </location>
</feature>
<evidence type="ECO:0000259" key="1">
    <source>
        <dbReference type="Pfam" id="PF01408"/>
    </source>
</evidence>
<dbReference type="PANTHER" id="PTHR43377:SF6">
    <property type="entry name" value="GFO_IDH_MOCA-LIKE OXIDOREDUCTASE N-TERMINAL DOMAIN-CONTAINING PROTEIN"/>
    <property type="match status" value="1"/>
</dbReference>
<protein>
    <submittedName>
        <fullName evidence="3">Putative NAD(P)-dependent oxidoreductase</fullName>
    </submittedName>
</protein>
<evidence type="ECO:0000259" key="2">
    <source>
        <dbReference type="Pfam" id="PF22725"/>
    </source>
</evidence>
<sequence>MDKKDISPMDKIRIALIGYGYWGPNLLRNALGQPRFDVRCVAERDAARRDKLAAAYPDIALESDGLTAIARDDVDAVIIASPADTHFMLAKAALEQGKHVLAEKPMTTTVADGEALAELAEARGCVLMTDHTFLFTPSVRMIKSLYDDGKLGRLSYVDSTRINLGLFNMEANVLWDLAVHDLAILDFILNEEPVHMTVSSHAHLTEESPDLVHLTTYYPSGTMAHFNLSWLSPVKLRRMVFGGDEQMLIWDDLNNDEKIKIYNSGIKLREESQRHVATAEYRIGDISVPRVPTGEALAGVAAHFAAVIDGREESIMDGRRAVRIIRILERAQALLDENRRQIAAAKQ</sequence>
<dbReference type="STRING" id="1434232.MAIT1_02208"/>
<dbReference type="PANTHER" id="PTHR43377">
    <property type="entry name" value="BILIVERDIN REDUCTASE A"/>
    <property type="match status" value="1"/>
</dbReference>
<proteinExistence type="predicted"/>
<keyword evidence="4" id="KW-1185">Reference proteome</keyword>
<accession>A0A1Y2K273</accession>
<dbReference type="InterPro" id="IPR000683">
    <property type="entry name" value="Gfo/Idh/MocA-like_OxRdtase_N"/>
</dbReference>
<name>A0A1Y2K273_9PROT</name>
<dbReference type="Pfam" id="PF01408">
    <property type="entry name" value="GFO_IDH_MocA"/>
    <property type="match status" value="1"/>
</dbReference>
<dbReference type="Proteomes" id="UP000194003">
    <property type="component" value="Unassembled WGS sequence"/>
</dbReference>
<feature type="domain" description="GFO/IDH/MocA-like oxidoreductase" evidence="2">
    <location>
        <begin position="140"/>
        <end position="247"/>
    </location>
</feature>
<dbReference type="AlphaFoldDB" id="A0A1Y2K273"/>
<dbReference type="SUPFAM" id="SSF55347">
    <property type="entry name" value="Glyceraldehyde-3-phosphate dehydrogenase-like, C-terminal domain"/>
    <property type="match status" value="1"/>
</dbReference>
<gene>
    <name evidence="3" type="ORF">MAIT1_02208</name>
</gene>
<evidence type="ECO:0000313" key="3">
    <source>
        <dbReference type="EMBL" id="OSM02118.1"/>
    </source>
</evidence>
<dbReference type="Gene3D" id="3.40.50.720">
    <property type="entry name" value="NAD(P)-binding Rossmann-like Domain"/>
    <property type="match status" value="1"/>
</dbReference>
<dbReference type="Gene3D" id="3.30.360.10">
    <property type="entry name" value="Dihydrodipicolinate Reductase, domain 2"/>
    <property type="match status" value="1"/>
</dbReference>
<dbReference type="EMBL" id="LVJN01000020">
    <property type="protein sequence ID" value="OSM02118.1"/>
    <property type="molecule type" value="Genomic_DNA"/>
</dbReference>
<dbReference type="InterPro" id="IPR051450">
    <property type="entry name" value="Gfo/Idh/MocA_Oxidoreductases"/>
</dbReference>
<dbReference type="InterPro" id="IPR055170">
    <property type="entry name" value="GFO_IDH_MocA-like_dom"/>
</dbReference>
<comment type="caution">
    <text evidence="3">The sequence shown here is derived from an EMBL/GenBank/DDBJ whole genome shotgun (WGS) entry which is preliminary data.</text>
</comment>
<organism evidence="3 4">
    <name type="scientific">Magnetofaba australis IT-1</name>
    <dbReference type="NCBI Taxonomy" id="1434232"/>
    <lineage>
        <taxon>Bacteria</taxon>
        <taxon>Pseudomonadati</taxon>
        <taxon>Pseudomonadota</taxon>
        <taxon>Magnetococcia</taxon>
        <taxon>Magnetococcales</taxon>
        <taxon>Magnetococcaceae</taxon>
        <taxon>Magnetofaba</taxon>
    </lineage>
</organism>
<reference evidence="3 4" key="1">
    <citation type="journal article" date="2016" name="BMC Genomics">
        <title>Combined genomic and structural analyses of a cultured magnetotactic bacterium reveals its niche adaptation to a dynamic environment.</title>
        <authorList>
            <person name="Araujo A.C."/>
            <person name="Morillo V."/>
            <person name="Cypriano J."/>
            <person name="Teixeira L.C."/>
            <person name="Leao P."/>
            <person name="Lyra S."/>
            <person name="Almeida L.G."/>
            <person name="Bazylinski D.A."/>
            <person name="Vasconcellos A.T."/>
            <person name="Abreu F."/>
            <person name="Lins U."/>
        </authorList>
    </citation>
    <scope>NUCLEOTIDE SEQUENCE [LARGE SCALE GENOMIC DNA]</scope>
    <source>
        <strain evidence="3 4">IT-1</strain>
    </source>
</reference>
<dbReference type="SUPFAM" id="SSF51735">
    <property type="entry name" value="NAD(P)-binding Rossmann-fold domains"/>
    <property type="match status" value="1"/>
</dbReference>
<evidence type="ECO:0000313" key="4">
    <source>
        <dbReference type="Proteomes" id="UP000194003"/>
    </source>
</evidence>
<dbReference type="GO" id="GO:0000166">
    <property type="term" value="F:nucleotide binding"/>
    <property type="evidence" value="ECO:0007669"/>
    <property type="project" value="InterPro"/>
</dbReference>
<dbReference type="InterPro" id="IPR036291">
    <property type="entry name" value="NAD(P)-bd_dom_sf"/>
</dbReference>